<evidence type="ECO:0000256" key="5">
    <source>
        <dbReference type="ARBA" id="ARBA00023136"/>
    </source>
</evidence>
<gene>
    <name evidence="8" type="ORF">CNECB9_820009</name>
</gene>
<dbReference type="InterPro" id="IPR011701">
    <property type="entry name" value="MFS"/>
</dbReference>
<dbReference type="SUPFAM" id="SSF103473">
    <property type="entry name" value="MFS general substrate transporter"/>
    <property type="match status" value="1"/>
</dbReference>
<accession>A0A1K0JZV8</accession>
<keyword evidence="3 7" id="KW-0812">Transmembrane</keyword>
<name>A0A1K0JZV8_CUPNE</name>
<evidence type="ECO:0000256" key="4">
    <source>
        <dbReference type="ARBA" id="ARBA00022989"/>
    </source>
</evidence>
<protein>
    <submittedName>
        <fullName evidence="8">Inner membrane transport protein RhmT</fullName>
    </submittedName>
</protein>
<comment type="subcellular location">
    <subcellularLocation>
        <location evidence="1">Membrane</location>
        <topology evidence="1">Multi-pass membrane protein</topology>
    </subcellularLocation>
</comment>
<dbReference type="InterPro" id="IPR036259">
    <property type="entry name" value="MFS_trans_sf"/>
</dbReference>
<dbReference type="EMBL" id="FMSH01000532">
    <property type="protein sequence ID" value="SCV01469.1"/>
    <property type="molecule type" value="Genomic_DNA"/>
</dbReference>
<reference evidence="8" key="1">
    <citation type="submission" date="2016-09" db="EMBL/GenBank/DDBJ databases">
        <authorList>
            <person name="Capua I."/>
            <person name="De Benedictis P."/>
            <person name="Joannis T."/>
            <person name="Lombin L.H."/>
            <person name="Cattoli G."/>
        </authorList>
    </citation>
    <scope>NUCLEOTIDE SEQUENCE</scope>
    <source>
        <strain evidence="8">B9</strain>
    </source>
</reference>
<feature type="transmembrane region" description="Helical" evidence="7">
    <location>
        <begin position="36"/>
        <end position="56"/>
    </location>
</feature>
<dbReference type="GO" id="GO:0022857">
    <property type="term" value="F:transmembrane transporter activity"/>
    <property type="evidence" value="ECO:0007669"/>
    <property type="project" value="InterPro"/>
</dbReference>
<evidence type="ECO:0000256" key="6">
    <source>
        <dbReference type="SAM" id="MobiDB-lite"/>
    </source>
</evidence>
<feature type="transmembrane region" description="Helical" evidence="7">
    <location>
        <begin position="135"/>
        <end position="157"/>
    </location>
</feature>
<sequence length="196" mass="21141">MGLFYFGPCLAFIFGSPLSGALLELDGVAGFQGWQWLFVIEGLLASVVGVIAYFYLSDRPNDAKWLPEKDRAVLAAAVEEEDSAKQVHSPRGLLAVMMDPKVLYCSLVLFLIQVAVYGVTFYLPMTVATIMGKKVGFEVGVVAAIPWACALLASYVIPNWSDRTGERAMTGAMTHRASRSNWPSTGKSSNAAAPPT</sequence>
<dbReference type="Pfam" id="PF07690">
    <property type="entry name" value="MFS_1"/>
    <property type="match status" value="1"/>
</dbReference>
<feature type="compositionally biased region" description="Polar residues" evidence="6">
    <location>
        <begin position="179"/>
        <end position="196"/>
    </location>
</feature>
<organism evidence="8">
    <name type="scientific">Cupriavidus necator</name>
    <name type="common">Alcaligenes eutrophus</name>
    <name type="synonym">Ralstonia eutropha</name>
    <dbReference type="NCBI Taxonomy" id="106590"/>
    <lineage>
        <taxon>Bacteria</taxon>
        <taxon>Pseudomonadati</taxon>
        <taxon>Pseudomonadota</taxon>
        <taxon>Betaproteobacteria</taxon>
        <taxon>Burkholderiales</taxon>
        <taxon>Burkholderiaceae</taxon>
        <taxon>Cupriavidus</taxon>
    </lineage>
</organism>
<evidence type="ECO:0000256" key="7">
    <source>
        <dbReference type="SAM" id="Phobius"/>
    </source>
</evidence>
<keyword evidence="2" id="KW-0813">Transport</keyword>
<dbReference type="PANTHER" id="PTHR43791">
    <property type="entry name" value="PERMEASE-RELATED"/>
    <property type="match status" value="1"/>
</dbReference>
<dbReference type="AlphaFoldDB" id="A0A1K0JZV8"/>
<evidence type="ECO:0000256" key="1">
    <source>
        <dbReference type="ARBA" id="ARBA00004141"/>
    </source>
</evidence>
<keyword evidence="4 7" id="KW-1133">Transmembrane helix</keyword>
<evidence type="ECO:0000256" key="3">
    <source>
        <dbReference type="ARBA" id="ARBA00022692"/>
    </source>
</evidence>
<feature type="transmembrane region" description="Helical" evidence="7">
    <location>
        <begin position="102"/>
        <end position="123"/>
    </location>
</feature>
<dbReference type="GO" id="GO:0005886">
    <property type="term" value="C:plasma membrane"/>
    <property type="evidence" value="ECO:0007669"/>
    <property type="project" value="TreeGrafter"/>
</dbReference>
<proteinExistence type="predicted"/>
<keyword evidence="5 7" id="KW-0472">Membrane</keyword>
<evidence type="ECO:0000256" key="2">
    <source>
        <dbReference type="ARBA" id="ARBA00022448"/>
    </source>
</evidence>
<evidence type="ECO:0000313" key="8">
    <source>
        <dbReference type="EMBL" id="SCV01469.1"/>
    </source>
</evidence>
<dbReference type="PANTHER" id="PTHR43791:SF30">
    <property type="entry name" value="INNER MEMBRANE TRANSPORT PROTEIN RHMT"/>
    <property type="match status" value="1"/>
</dbReference>
<feature type="region of interest" description="Disordered" evidence="6">
    <location>
        <begin position="168"/>
        <end position="196"/>
    </location>
</feature>
<dbReference type="Gene3D" id="1.20.1250.20">
    <property type="entry name" value="MFS general substrate transporter like domains"/>
    <property type="match status" value="2"/>
</dbReference>